<evidence type="ECO:0000313" key="2">
    <source>
        <dbReference type="Proteomes" id="UP001610432"/>
    </source>
</evidence>
<protein>
    <submittedName>
        <fullName evidence="1">Uncharacterized protein</fullName>
    </submittedName>
</protein>
<evidence type="ECO:0000313" key="1">
    <source>
        <dbReference type="EMBL" id="KAL2867689.1"/>
    </source>
</evidence>
<dbReference type="GeneID" id="98150475"/>
<dbReference type="EMBL" id="JBFXLQ010000017">
    <property type="protein sequence ID" value="KAL2867689.1"/>
    <property type="molecule type" value="Genomic_DNA"/>
</dbReference>
<comment type="caution">
    <text evidence="1">The sequence shown here is derived from an EMBL/GenBank/DDBJ whole genome shotgun (WGS) entry which is preliminary data.</text>
</comment>
<gene>
    <name evidence="1" type="ORF">BJX67DRAFT_76140</name>
</gene>
<proteinExistence type="predicted"/>
<sequence>MGLAGEPSLVITKGRHAKPLRTIVLACFVREPRSSLRSPGTAFERILLLSLSPPTMHSLRTVPAIITSRRYSRWENVRPTEEDRYCTIAVGLLLLVVWSKLEDIMELGLGYAIAGATCQGRQRVGFRRTDHHFAHEVRDSHLSIICKVSRYPILGGT</sequence>
<organism evidence="1 2">
    <name type="scientific">Aspergillus lucknowensis</name>
    <dbReference type="NCBI Taxonomy" id="176173"/>
    <lineage>
        <taxon>Eukaryota</taxon>
        <taxon>Fungi</taxon>
        <taxon>Dikarya</taxon>
        <taxon>Ascomycota</taxon>
        <taxon>Pezizomycotina</taxon>
        <taxon>Eurotiomycetes</taxon>
        <taxon>Eurotiomycetidae</taxon>
        <taxon>Eurotiales</taxon>
        <taxon>Aspergillaceae</taxon>
        <taxon>Aspergillus</taxon>
        <taxon>Aspergillus subgen. Nidulantes</taxon>
    </lineage>
</organism>
<name>A0ABR4LU84_9EURO</name>
<dbReference type="RefSeq" id="XP_070886668.1">
    <property type="nucleotide sequence ID" value="XM_071035403.1"/>
</dbReference>
<reference evidence="1 2" key="1">
    <citation type="submission" date="2024-07" db="EMBL/GenBank/DDBJ databases">
        <title>Section-level genome sequencing and comparative genomics of Aspergillus sections Usti and Cavernicolus.</title>
        <authorList>
            <consortium name="Lawrence Berkeley National Laboratory"/>
            <person name="Nybo J.L."/>
            <person name="Vesth T.C."/>
            <person name="Theobald S."/>
            <person name="Frisvad J.C."/>
            <person name="Larsen T.O."/>
            <person name="Kjaerboelling I."/>
            <person name="Rothschild-Mancinelli K."/>
            <person name="Lyhne E.K."/>
            <person name="Kogle M.E."/>
            <person name="Barry K."/>
            <person name="Clum A."/>
            <person name="Na H."/>
            <person name="Ledsgaard L."/>
            <person name="Lin J."/>
            <person name="Lipzen A."/>
            <person name="Kuo A."/>
            <person name="Riley R."/>
            <person name="Mondo S."/>
            <person name="Labutti K."/>
            <person name="Haridas S."/>
            <person name="Pangalinan J."/>
            <person name="Salamov A.A."/>
            <person name="Simmons B.A."/>
            <person name="Magnuson J.K."/>
            <person name="Chen J."/>
            <person name="Drula E."/>
            <person name="Henrissat B."/>
            <person name="Wiebenga A."/>
            <person name="Lubbers R.J."/>
            <person name="Gomes A.C."/>
            <person name="Macurrencykelacurrency M.R."/>
            <person name="Stajich J."/>
            <person name="Grigoriev I.V."/>
            <person name="Mortensen U.H."/>
            <person name="De Vries R.P."/>
            <person name="Baker S.E."/>
            <person name="Andersen M.R."/>
        </authorList>
    </citation>
    <scope>NUCLEOTIDE SEQUENCE [LARGE SCALE GENOMIC DNA]</scope>
    <source>
        <strain evidence="1 2">CBS 449.75</strain>
    </source>
</reference>
<keyword evidence="2" id="KW-1185">Reference proteome</keyword>
<accession>A0ABR4LU84</accession>
<dbReference type="Proteomes" id="UP001610432">
    <property type="component" value="Unassembled WGS sequence"/>
</dbReference>